<evidence type="ECO:0000313" key="2">
    <source>
        <dbReference type="Proteomes" id="UP000309673"/>
    </source>
</evidence>
<reference evidence="1 2" key="1">
    <citation type="submission" date="2019-04" db="EMBL/GenBank/DDBJ databases">
        <title>Cohnella sp. nov., isolated from soil.</title>
        <authorList>
            <person name="Kim W."/>
        </authorList>
    </citation>
    <scope>NUCLEOTIDE SEQUENCE [LARGE SCALE GENOMIC DNA]</scope>
    <source>
        <strain evidence="1 2">CAU 1483</strain>
    </source>
</reference>
<gene>
    <name evidence="1" type="ORF">E5161_01190</name>
</gene>
<keyword evidence="2" id="KW-1185">Reference proteome</keyword>
<dbReference type="AlphaFoldDB" id="A0A4U0FKF6"/>
<dbReference type="Proteomes" id="UP000309673">
    <property type="component" value="Unassembled WGS sequence"/>
</dbReference>
<evidence type="ECO:0000313" key="1">
    <source>
        <dbReference type="EMBL" id="TJY44042.1"/>
    </source>
</evidence>
<comment type="caution">
    <text evidence="1">The sequence shown here is derived from an EMBL/GenBank/DDBJ whole genome shotgun (WGS) entry which is preliminary data.</text>
</comment>
<accession>A0A4U0FKF6</accession>
<dbReference type="OrthoDB" id="1654671at2"/>
<organism evidence="1 2">
    <name type="scientific">Cohnella pontilimi</name>
    <dbReference type="NCBI Taxonomy" id="2564100"/>
    <lineage>
        <taxon>Bacteria</taxon>
        <taxon>Bacillati</taxon>
        <taxon>Bacillota</taxon>
        <taxon>Bacilli</taxon>
        <taxon>Bacillales</taxon>
        <taxon>Paenibacillaceae</taxon>
        <taxon>Cohnella</taxon>
    </lineage>
</organism>
<proteinExistence type="predicted"/>
<dbReference type="RefSeq" id="WP_136775762.1">
    <property type="nucleotide sequence ID" value="NZ_SUPK01000001.1"/>
</dbReference>
<sequence>MVGWGPLDFSLYSGGHVGFMGGLMELTNVEGILKIDCLKTDYYHREAYPTFLFFNPFRSEETVEITDLGDEFVDLYDTVSGQFAATRVKGKASFRLPGDSAAVIVIVPAYGKQERSNGQLWIEGVFVAPAPKPAVNIYGLLDRQKVSNVLKLNLEVSAPEGEQIEQITVTLGKTELFRGNKLSEPFWVDTDEFHNGLYHLRVVAKSSGGGRDSSEIGLKIENAANAISAPN</sequence>
<dbReference type="EMBL" id="SUPK01000001">
    <property type="protein sequence ID" value="TJY44042.1"/>
    <property type="molecule type" value="Genomic_DNA"/>
</dbReference>
<protein>
    <submittedName>
        <fullName evidence="1">Uncharacterized protein</fullName>
    </submittedName>
</protein>
<name>A0A4U0FKF6_9BACL</name>